<dbReference type="AlphaFoldDB" id="A0A6H5GQ18"/>
<dbReference type="Proteomes" id="UP000479000">
    <property type="component" value="Unassembled WGS sequence"/>
</dbReference>
<evidence type="ECO:0000313" key="2">
    <source>
        <dbReference type="Proteomes" id="UP000479000"/>
    </source>
</evidence>
<keyword evidence="2" id="KW-1185">Reference proteome</keyword>
<sequence length="173" mass="19822">MKQKIKLMIELKVKLTTEQKLELEVKLTMLTSRKIFRWQYKTMTLDLISANGTAIDYFGEHLWHMKMTFSNIKSQSKFAAPNRTFPRYYGLVPKQVIRSIDKSECTNSGTPGHAGIAVNINRATLFPDGIYKGKTAWKNSDEISLRKVKKRQMVIDDGEVVCSRSDDFIVANV</sequence>
<protein>
    <submittedName>
        <fullName evidence="1">Uncharacterized protein</fullName>
    </submittedName>
</protein>
<evidence type="ECO:0000313" key="1">
    <source>
        <dbReference type="EMBL" id="CAB0005250.1"/>
    </source>
</evidence>
<accession>A0A6H5GQ18</accession>
<dbReference type="EMBL" id="CADCXU010016069">
    <property type="protein sequence ID" value="CAB0005250.1"/>
    <property type="molecule type" value="Genomic_DNA"/>
</dbReference>
<gene>
    <name evidence="1" type="ORF">NTEN_LOCUS10727</name>
</gene>
<reference evidence="1 2" key="1">
    <citation type="submission" date="2020-02" db="EMBL/GenBank/DDBJ databases">
        <authorList>
            <person name="Ferguson B K."/>
        </authorList>
    </citation>
    <scope>NUCLEOTIDE SEQUENCE [LARGE SCALE GENOMIC DNA]</scope>
</reference>
<proteinExistence type="predicted"/>
<organism evidence="1 2">
    <name type="scientific">Nesidiocoris tenuis</name>
    <dbReference type="NCBI Taxonomy" id="355587"/>
    <lineage>
        <taxon>Eukaryota</taxon>
        <taxon>Metazoa</taxon>
        <taxon>Ecdysozoa</taxon>
        <taxon>Arthropoda</taxon>
        <taxon>Hexapoda</taxon>
        <taxon>Insecta</taxon>
        <taxon>Pterygota</taxon>
        <taxon>Neoptera</taxon>
        <taxon>Paraneoptera</taxon>
        <taxon>Hemiptera</taxon>
        <taxon>Heteroptera</taxon>
        <taxon>Panheteroptera</taxon>
        <taxon>Cimicomorpha</taxon>
        <taxon>Miridae</taxon>
        <taxon>Dicyphina</taxon>
        <taxon>Nesidiocoris</taxon>
    </lineage>
</organism>
<name>A0A6H5GQ18_9HEMI</name>